<comment type="subcellular location">
    <subcellularLocation>
        <location evidence="1">Cell membrane</location>
        <topology evidence="1">Multi-pass membrane protein</topology>
    </subcellularLocation>
</comment>
<dbReference type="InterPro" id="IPR005115">
    <property type="entry name" value="Gly_transporter"/>
</dbReference>
<dbReference type="Proteomes" id="UP000831151">
    <property type="component" value="Chromosome"/>
</dbReference>
<comment type="similarity">
    <text evidence="2">Belongs to the UPF0126 family.</text>
</comment>
<dbReference type="AlphaFoldDB" id="A0A9E7DIU7"/>
<proteinExistence type="inferred from homology"/>
<gene>
    <name evidence="9" type="ORF">M1R53_06740</name>
</gene>
<dbReference type="KEGG" id="fms:M1R53_06740"/>
<keyword evidence="6 7" id="KW-0472">Membrane</keyword>
<feature type="transmembrane region" description="Helical" evidence="7">
    <location>
        <begin position="34"/>
        <end position="54"/>
    </location>
</feature>
<evidence type="ECO:0000313" key="9">
    <source>
        <dbReference type="EMBL" id="UQK58932.1"/>
    </source>
</evidence>
<evidence type="ECO:0000256" key="3">
    <source>
        <dbReference type="ARBA" id="ARBA00022475"/>
    </source>
</evidence>
<accession>A0A9E7DIU7</accession>
<feature type="transmembrane region" description="Helical" evidence="7">
    <location>
        <begin position="136"/>
        <end position="156"/>
    </location>
</feature>
<dbReference type="RefSeq" id="WP_249242472.1">
    <property type="nucleotide sequence ID" value="NZ_CP096649.1"/>
</dbReference>
<feature type="transmembrane region" description="Helical" evidence="7">
    <location>
        <begin position="6"/>
        <end position="27"/>
    </location>
</feature>
<reference evidence="9" key="1">
    <citation type="submission" date="2022-04" db="EMBL/GenBank/DDBJ databases">
        <title>Complete genome sequences of Ezakiella coagulans and Fenollaria massiliensis.</title>
        <authorList>
            <person name="France M.T."/>
            <person name="Clifford J."/>
            <person name="Narina S."/>
            <person name="Rutt L."/>
            <person name="Ravel J."/>
        </authorList>
    </citation>
    <scope>NUCLEOTIDE SEQUENCE</scope>
    <source>
        <strain evidence="9">C0061C2</strain>
    </source>
</reference>
<feature type="transmembrane region" description="Helical" evidence="7">
    <location>
        <begin position="106"/>
        <end position="130"/>
    </location>
</feature>
<feature type="domain" description="Glycine transporter" evidence="8">
    <location>
        <begin position="109"/>
        <end position="185"/>
    </location>
</feature>
<evidence type="ECO:0000259" key="8">
    <source>
        <dbReference type="Pfam" id="PF03458"/>
    </source>
</evidence>
<feature type="transmembrane region" description="Helical" evidence="7">
    <location>
        <begin position="190"/>
        <end position="207"/>
    </location>
</feature>
<keyword evidence="3" id="KW-1003">Cell membrane</keyword>
<keyword evidence="10" id="KW-1185">Reference proteome</keyword>
<evidence type="ECO:0000256" key="1">
    <source>
        <dbReference type="ARBA" id="ARBA00004651"/>
    </source>
</evidence>
<feature type="transmembrane region" description="Helical" evidence="7">
    <location>
        <begin position="168"/>
        <end position="184"/>
    </location>
</feature>
<keyword evidence="5 7" id="KW-1133">Transmembrane helix</keyword>
<keyword evidence="4 7" id="KW-0812">Transmembrane</keyword>
<evidence type="ECO:0000256" key="2">
    <source>
        <dbReference type="ARBA" id="ARBA00008193"/>
    </source>
</evidence>
<dbReference type="PANTHER" id="PTHR30506">
    <property type="entry name" value="INNER MEMBRANE PROTEIN"/>
    <property type="match status" value="1"/>
</dbReference>
<sequence>MDYEKFYYIAEIVGTVAFASSGTLVAIRKGMDIFGIVVLAIITAVGGGIIRDITLGITPPMAFRDTTYTSVSIVTALILIVFLSKKIKILSLKGVDREFMIKYTQIASVLDAIGLGIFTASAVTVGIARGYMNNPFLLIFVGVITGCGGGVMRDLLSDTIPIIFTKNTIYAVASLLGAVVFIVLRPFGANFAFLMGASATVVIRLLSMKYRWSLPDVSSDLVDGDDA</sequence>
<name>A0A9E7DIU7_9FIRM</name>
<dbReference type="GO" id="GO:0005886">
    <property type="term" value="C:plasma membrane"/>
    <property type="evidence" value="ECO:0007669"/>
    <property type="project" value="UniProtKB-SubCell"/>
</dbReference>
<organism evidence="9 10">
    <name type="scientific">Fenollaria massiliensis</name>
    <dbReference type="NCBI Taxonomy" id="938288"/>
    <lineage>
        <taxon>Bacteria</taxon>
        <taxon>Bacillati</taxon>
        <taxon>Bacillota</taxon>
        <taxon>Clostridia</taxon>
        <taxon>Eubacteriales</taxon>
        <taxon>Fenollaria</taxon>
    </lineage>
</organism>
<dbReference type="Pfam" id="PF03458">
    <property type="entry name" value="Gly_transporter"/>
    <property type="match status" value="2"/>
</dbReference>
<evidence type="ECO:0000256" key="6">
    <source>
        <dbReference type="ARBA" id="ARBA00023136"/>
    </source>
</evidence>
<evidence type="ECO:0000256" key="5">
    <source>
        <dbReference type="ARBA" id="ARBA00022989"/>
    </source>
</evidence>
<evidence type="ECO:0000313" key="10">
    <source>
        <dbReference type="Proteomes" id="UP000831151"/>
    </source>
</evidence>
<feature type="transmembrane region" description="Helical" evidence="7">
    <location>
        <begin position="66"/>
        <end position="85"/>
    </location>
</feature>
<dbReference type="PANTHER" id="PTHR30506:SF3">
    <property type="entry name" value="UPF0126 INNER MEMBRANE PROTEIN YADS-RELATED"/>
    <property type="match status" value="1"/>
</dbReference>
<protein>
    <submittedName>
        <fullName evidence="9">Trimeric intracellular cation channel family protein</fullName>
    </submittedName>
</protein>
<dbReference type="EMBL" id="CP096649">
    <property type="protein sequence ID" value="UQK58932.1"/>
    <property type="molecule type" value="Genomic_DNA"/>
</dbReference>
<evidence type="ECO:0000256" key="4">
    <source>
        <dbReference type="ARBA" id="ARBA00022692"/>
    </source>
</evidence>
<feature type="domain" description="Glycine transporter" evidence="8">
    <location>
        <begin position="9"/>
        <end position="82"/>
    </location>
</feature>
<evidence type="ECO:0000256" key="7">
    <source>
        <dbReference type="SAM" id="Phobius"/>
    </source>
</evidence>